<dbReference type="PANTHER" id="PTHR19359:SF41">
    <property type="entry name" value="GEO08203P1"/>
    <property type="match status" value="1"/>
</dbReference>
<dbReference type="SUPFAM" id="SSF55856">
    <property type="entry name" value="Cytochrome b5-like heme/steroid binding domain"/>
    <property type="match status" value="1"/>
</dbReference>
<keyword evidence="1 5" id="KW-0349">Heme</keyword>
<dbReference type="Gene3D" id="3.10.120.10">
    <property type="entry name" value="Cytochrome b5-like heme/steroid binding domain"/>
    <property type="match status" value="1"/>
</dbReference>
<dbReference type="EMBL" id="GDKW01004109">
    <property type="protein sequence ID" value="JAI52486.1"/>
    <property type="molecule type" value="mRNA"/>
</dbReference>
<organism evidence="7">
    <name type="scientific">Rhodnius neglectus</name>
    <dbReference type="NCBI Taxonomy" id="72488"/>
    <lineage>
        <taxon>Eukaryota</taxon>
        <taxon>Metazoa</taxon>
        <taxon>Ecdysozoa</taxon>
        <taxon>Arthropoda</taxon>
        <taxon>Hexapoda</taxon>
        <taxon>Insecta</taxon>
        <taxon>Pterygota</taxon>
        <taxon>Neoptera</taxon>
        <taxon>Paraneoptera</taxon>
        <taxon>Hemiptera</taxon>
        <taxon>Heteroptera</taxon>
        <taxon>Panheteroptera</taxon>
        <taxon>Cimicomorpha</taxon>
        <taxon>Reduviidae</taxon>
        <taxon>Triatominae</taxon>
        <taxon>Rhodnius</taxon>
    </lineage>
</organism>
<sequence length="103" mass="11642">PTKSKESRIISLSEVSLHDSFEDCWVVLFNEVYNLTPFMMSHPGGAEVLLENAGRDATLAFQDAGHSNVSLDMMENYKLGTLPEHERLDLILKPIYSLFKLKT</sequence>
<dbReference type="PROSITE" id="PS50255">
    <property type="entry name" value="CYTOCHROME_B5_2"/>
    <property type="match status" value="1"/>
</dbReference>
<reference evidence="7" key="1">
    <citation type="journal article" date="2016" name="PLoS Negl. Trop. Dis.">
        <title>A Deep Insight into the Sialome of Rhodnius neglectus, a Vector of Chagas Disease.</title>
        <authorList>
            <person name="Santiago P.B."/>
            <person name="Assumpcao T.C."/>
            <person name="Araujo C.N."/>
            <person name="Bastos I.M."/>
            <person name="Neves D."/>
            <person name="Silva I.G."/>
            <person name="Charneau S."/>
            <person name="Queiroz R.M."/>
            <person name="Raiol T."/>
            <person name="Oliveira J.V."/>
            <person name="Sousa M.V."/>
            <person name="Calvo E."/>
            <person name="Ribeiro J.M."/>
            <person name="Santana J.M."/>
        </authorList>
    </citation>
    <scope>NUCLEOTIDE SEQUENCE</scope>
    <source>
        <tissue evidence="7">Salivary glands</tissue>
    </source>
</reference>
<keyword evidence="2 5" id="KW-0479">Metal-binding</keyword>
<dbReference type="InterPro" id="IPR050668">
    <property type="entry name" value="Cytochrome_b5"/>
</dbReference>
<dbReference type="InterPro" id="IPR036400">
    <property type="entry name" value="Cyt_B5-like_heme/steroid_sf"/>
</dbReference>
<keyword evidence="3 5" id="KW-0408">Iron</keyword>
<evidence type="ECO:0000256" key="2">
    <source>
        <dbReference type="ARBA" id="ARBA00022723"/>
    </source>
</evidence>
<comment type="similarity">
    <text evidence="4 5">Belongs to the cytochrome b5 family.</text>
</comment>
<dbReference type="GO" id="GO:0016020">
    <property type="term" value="C:membrane"/>
    <property type="evidence" value="ECO:0007669"/>
    <property type="project" value="TreeGrafter"/>
</dbReference>
<evidence type="ECO:0000256" key="4">
    <source>
        <dbReference type="ARBA" id="ARBA00038168"/>
    </source>
</evidence>
<dbReference type="PROSITE" id="PS00191">
    <property type="entry name" value="CYTOCHROME_B5_1"/>
    <property type="match status" value="1"/>
</dbReference>
<proteinExistence type="evidence at transcript level"/>
<feature type="domain" description="Cytochrome b5 heme-binding" evidence="6">
    <location>
        <begin position="7"/>
        <end position="83"/>
    </location>
</feature>
<dbReference type="SMART" id="SM01117">
    <property type="entry name" value="Cyt-b5"/>
    <property type="match status" value="1"/>
</dbReference>
<accession>A0A0P4VKA7</accession>
<evidence type="ECO:0000256" key="5">
    <source>
        <dbReference type="RuleBase" id="RU362121"/>
    </source>
</evidence>
<dbReference type="PANTHER" id="PTHR19359">
    <property type="entry name" value="CYTOCHROME B5"/>
    <property type="match status" value="1"/>
</dbReference>
<evidence type="ECO:0000256" key="1">
    <source>
        <dbReference type="ARBA" id="ARBA00022617"/>
    </source>
</evidence>
<dbReference type="InterPro" id="IPR018506">
    <property type="entry name" value="Cyt_B5_heme-BS"/>
</dbReference>
<name>A0A0P4VKA7_9HEMI</name>
<dbReference type="GO" id="GO:0020037">
    <property type="term" value="F:heme binding"/>
    <property type="evidence" value="ECO:0007669"/>
    <property type="project" value="UniProtKB-UniRule"/>
</dbReference>
<protein>
    <submittedName>
        <fullName evidence="7">Putative cytochrome b5-like heme/steroid binding domain protein</fullName>
    </submittedName>
</protein>
<evidence type="ECO:0000313" key="7">
    <source>
        <dbReference type="EMBL" id="JAI52486.1"/>
    </source>
</evidence>
<dbReference type="GO" id="GO:0046872">
    <property type="term" value="F:metal ion binding"/>
    <property type="evidence" value="ECO:0007669"/>
    <property type="project" value="UniProtKB-UniRule"/>
</dbReference>
<dbReference type="InterPro" id="IPR001199">
    <property type="entry name" value="Cyt_B5-like_heme/steroid-bd"/>
</dbReference>
<evidence type="ECO:0000256" key="3">
    <source>
        <dbReference type="ARBA" id="ARBA00023004"/>
    </source>
</evidence>
<dbReference type="AlphaFoldDB" id="A0A0P4VKA7"/>
<evidence type="ECO:0000259" key="6">
    <source>
        <dbReference type="PROSITE" id="PS50255"/>
    </source>
</evidence>
<dbReference type="Pfam" id="PF00173">
    <property type="entry name" value="Cyt-b5"/>
    <property type="match status" value="1"/>
</dbReference>
<feature type="non-terminal residue" evidence="7">
    <location>
        <position position="1"/>
    </location>
</feature>
<dbReference type="PRINTS" id="PR00363">
    <property type="entry name" value="CYTOCHROMEB5"/>
</dbReference>